<accession>A0AAD9GUH6</accession>
<keyword evidence="2" id="KW-1185">Reference proteome</keyword>
<dbReference type="SUPFAM" id="SSF56672">
    <property type="entry name" value="DNA/RNA polymerases"/>
    <property type="match status" value="1"/>
</dbReference>
<comment type="caution">
    <text evidence="1">The sequence shown here is derived from an EMBL/GenBank/DDBJ whole genome shotgun (WGS) entry which is preliminary data.</text>
</comment>
<dbReference type="InterPro" id="IPR043502">
    <property type="entry name" value="DNA/RNA_pol_sf"/>
</dbReference>
<evidence type="ECO:0000313" key="2">
    <source>
        <dbReference type="Proteomes" id="UP001259832"/>
    </source>
</evidence>
<gene>
    <name evidence="1" type="ORF">P3T76_003387</name>
</gene>
<protein>
    <recommendedName>
        <fullName evidence="3">Reverse transcriptase/retrotransposon-derived protein RNase H-like domain-containing protein</fullName>
    </recommendedName>
</protein>
<evidence type="ECO:0008006" key="3">
    <source>
        <dbReference type="Google" id="ProtNLM"/>
    </source>
</evidence>
<dbReference type="Proteomes" id="UP001259832">
    <property type="component" value="Unassembled WGS sequence"/>
</dbReference>
<reference evidence="1" key="1">
    <citation type="submission" date="2023-08" db="EMBL/GenBank/DDBJ databases">
        <title>Reference Genome Resource for the Citrus Pathogen Phytophthora citrophthora.</title>
        <authorList>
            <person name="Moller H."/>
            <person name="Coetzee B."/>
            <person name="Rose L.J."/>
            <person name="Van Niekerk J.M."/>
        </authorList>
    </citation>
    <scope>NUCLEOTIDE SEQUENCE</scope>
    <source>
        <strain evidence="1">STE-U-9442</strain>
    </source>
</reference>
<dbReference type="EMBL" id="JASMQC010000005">
    <property type="protein sequence ID" value="KAK1944854.1"/>
    <property type="molecule type" value="Genomic_DNA"/>
</dbReference>
<sequence>MILQSIDPVIEDPRDPTDPIDLDEMWIRASAALEALKGKIAMTPTLRHFDPDKQPVVIVYASAWAISASLTQDHDGITCR</sequence>
<dbReference type="AlphaFoldDB" id="A0AAD9GUH6"/>
<name>A0AAD9GUH6_9STRA</name>
<organism evidence="1 2">
    <name type="scientific">Phytophthora citrophthora</name>
    <dbReference type="NCBI Taxonomy" id="4793"/>
    <lineage>
        <taxon>Eukaryota</taxon>
        <taxon>Sar</taxon>
        <taxon>Stramenopiles</taxon>
        <taxon>Oomycota</taxon>
        <taxon>Peronosporomycetes</taxon>
        <taxon>Peronosporales</taxon>
        <taxon>Peronosporaceae</taxon>
        <taxon>Phytophthora</taxon>
    </lineage>
</organism>
<evidence type="ECO:0000313" key="1">
    <source>
        <dbReference type="EMBL" id="KAK1944854.1"/>
    </source>
</evidence>
<proteinExistence type="predicted"/>